<dbReference type="PIRSF" id="PIRSF000171">
    <property type="entry name" value="SDHA_APRA_LASPO"/>
    <property type="match status" value="1"/>
</dbReference>
<evidence type="ECO:0000256" key="13">
    <source>
        <dbReference type="RuleBase" id="RU362049"/>
    </source>
</evidence>
<comment type="cofactor">
    <cofactor evidence="1 13">
        <name>FAD</name>
        <dbReference type="ChEBI" id="CHEBI:57692"/>
    </cofactor>
</comment>
<keyword evidence="18" id="KW-1185">Reference proteome</keyword>
<evidence type="ECO:0000313" key="17">
    <source>
        <dbReference type="EMBL" id="GAA4223461.1"/>
    </source>
</evidence>
<dbReference type="InterPro" id="IPR003953">
    <property type="entry name" value="FAD-dep_OxRdtase_2_FAD-bd"/>
</dbReference>
<evidence type="ECO:0000256" key="9">
    <source>
        <dbReference type="ARBA" id="ARBA00023002"/>
    </source>
</evidence>
<dbReference type="Gene3D" id="3.50.50.60">
    <property type="entry name" value="FAD/NAD(P)-binding domain"/>
    <property type="match status" value="1"/>
</dbReference>
<dbReference type="NCBIfam" id="TIGR00551">
    <property type="entry name" value="nadB"/>
    <property type="match status" value="1"/>
</dbReference>
<feature type="domain" description="Fumarate reductase/succinate dehydrogenase flavoprotein-like C-terminal" evidence="16">
    <location>
        <begin position="490"/>
        <end position="580"/>
    </location>
</feature>
<evidence type="ECO:0000256" key="5">
    <source>
        <dbReference type="ARBA" id="ARBA00021901"/>
    </source>
</evidence>
<dbReference type="EMBL" id="BAABAS010000001">
    <property type="protein sequence ID" value="GAA4223461.1"/>
    <property type="molecule type" value="Genomic_DNA"/>
</dbReference>
<comment type="pathway">
    <text evidence="2 13">Cofactor biosynthesis; NAD(+) biosynthesis; iminoaspartate from L-aspartate (oxidase route): step 1/1.</text>
</comment>
<dbReference type="InterPro" id="IPR037099">
    <property type="entry name" value="Fum_R/Succ_DH_flav-like_C_sf"/>
</dbReference>
<keyword evidence="8 13" id="KW-0274">FAD</keyword>
<comment type="function">
    <text evidence="10">Catalyzes the oxidation of L-aspartate to iminoaspartate, the first step in the de novo biosynthesis of NAD(+).</text>
</comment>
<dbReference type="InterPro" id="IPR015939">
    <property type="entry name" value="Fum_Rdtase/Succ_DH_flav-like_C"/>
</dbReference>
<comment type="catalytic activity">
    <reaction evidence="11">
        <text>L-aspartate + O2 = iminosuccinate + H2O2</text>
        <dbReference type="Rhea" id="RHEA:25876"/>
        <dbReference type="ChEBI" id="CHEBI:15379"/>
        <dbReference type="ChEBI" id="CHEBI:16240"/>
        <dbReference type="ChEBI" id="CHEBI:29991"/>
        <dbReference type="ChEBI" id="CHEBI:77875"/>
        <dbReference type="EC" id="1.4.3.16"/>
    </reaction>
    <physiologicalReaction direction="left-to-right" evidence="11">
        <dbReference type="Rhea" id="RHEA:25877"/>
    </physiologicalReaction>
</comment>
<dbReference type="PRINTS" id="PR00411">
    <property type="entry name" value="PNDRDTASEI"/>
</dbReference>
<keyword evidence="6 13" id="KW-0285">Flavoprotein</keyword>
<evidence type="ECO:0000256" key="10">
    <source>
        <dbReference type="ARBA" id="ARBA00029426"/>
    </source>
</evidence>
<dbReference type="RefSeq" id="WP_344887617.1">
    <property type="nucleotide sequence ID" value="NZ_BAABAS010000001.1"/>
</dbReference>
<name>A0ABP8BR60_9ACTN</name>
<dbReference type="Gene3D" id="1.20.58.100">
    <property type="entry name" value="Fumarate reductase/succinate dehydrogenase flavoprotein-like, C-terminal domain"/>
    <property type="match status" value="1"/>
</dbReference>
<protein>
    <recommendedName>
        <fullName evidence="5 12">L-aspartate oxidase</fullName>
        <ecNumber evidence="4 12">1.4.3.16</ecNumber>
    </recommendedName>
</protein>
<dbReference type="SUPFAM" id="SSF56425">
    <property type="entry name" value="Succinate dehydrogenase/fumarate reductase flavoprotein, catalytic domain"/>
    <property type="match status" value="1"/>
</dbReference>
<keyword evidence="7 13" id="KW-0662">Pyridine nucleotide biosynthesis</keyword>
<evidence type="ECO:0000256" key="6">
    <source>
        <dbReference type="ARBA" id="ARBA00022630"/>
    </source>
</evidence>
<proteinExistence type="inferred from homology"/>
<evidence type="ECO:0000256" key="11">
    <source>
        <dbReference type="ARBA" id="ARBA00048305"/>
    </source>
</evidence>
<evidence type="ECO:0000313" key="18">
    <source>
        <dbReference type="Proteomes" id="UP001501710"/>
    </source>
</evidence>
<feature type="region of interest" description="Disordered" evidence="14">
    <location>
        <begin position="413"/>
        <end position="440"/>
    </location>
</feature>
<dbReference type="Pfam" id="PF00890">
    <property type="entry name" value="FAD_binding_2"/>
    <property type="match status" value="1"/>
</dbReference>
<dbReference type="InterPro" id="IPR036188">
    <property type="entry name" value="FAD/NAD-bd_sf"/>
</dbReference>
<sequence>MIPSVLTAPAPGWTTETDVVVVGSGIAGLVTALRCRPQGRVLLVTKALLDAGSTRWAQGGIAAALAPDDTPEEHLADTLTAGVGLCDEDAVRALVTEGPDAVRGLIELGAAFDHSNAGDIELTREGGHHRRRIAHAGGDATGAEISRALLAALKDSGVEVIEHALVLDLLKDATGRAAGVTLHVMGEGQPGGVGAVRARAVVLATGGLGQVFSATTNPEVSTGDGVALALRAGADVADLEFVQFHPTVFWLGEGARGQQPLISEAVRGEGAHLVDHTGERFMVGRHELAELAPRDVVAKGIMNRMRETGASHMLLDGRHFGAEMWENRFPTILAACRHHNIDPVTQPIPVIPAAHYSSGGVRTDLHGRTSVPGLYACGEVACTGVHGANRLASNSLLEGLVFAERIATALQTDLTTPTTPAAQTSAPPAGSDGELPGAPLAGSDVVSSAVPKETASVVADGEGGVVVGVADAASVLVGPGDEAVGAVVRGEVQRVMTAYAGVFRGKDGLEVAARELAGLAGASSGSGVGAWEATNLHTVASAIVAAARRREETRGSHWREDFPDPRDEEWRGHLVTRLEGNVLTTTYESREGKRS</sequence>
<comment type="similarity">
    <text evidence="3 13">Belongs to the FAD-dependent oxidoreductase 2 family. NadB subfamily.</text>
</comment>
<dbReference type="Gene3D" id="3.90.700.10">
    <property type="entry name" value="Succinate dehydrogenase/fumarate reductase flavoprotein, catalytic domain"/>
    <property type="match status" value="1"/>
</dbReference>
<feature type="domain" description="FAD-dependent oxidoreductase 2 FAD-binding" evidence="15">
    <location>
        <begin position="18"/>
        <end position="396"/>
    </location>
</feature>
<feature type="compositionally biased region" description="Low complexity" evidence="14">
    <location>
        <begin position="413"/>
        <end position="429"/>
    </location>
</feature>
<evidence type="ECO:0000256" key="7">
    <source>
        <dbReference type="ARBA" id="ARBA00022642"/>
    </source>
</evidence>
<dbReference type="InterPro" id="IPR027477">
    <property type="entry name" value="Succ_DH/fumarate_Rdtase_cat_sf"/>
</dbReference>
<evidence type="ECO:0000256" key="14">
    <source>
        <dbReference type="SAM" id="MobiDB-lite"/>
    </source>
</evidence>
<evidence type="ECO:0000256" key="12">
    <source>
        <dbReference type="NCBIfam" id="TIGR00551"/>
    </source>
</evidence>
<evidence type="ECO:0000256" key="1">
    <source>
        <dbReference type="ARBA" id="ARBA00001974"/>
    </source>
</evidence>
<organism evidence="17 18">
    <name type="scientific">Actinomadura meridiana</name>
    <dbReference type="NCBI Taxonomy" id="559626"/>
    <lineage>
        <taxon>Bacteria</taxon>
        <taxon>Bacillati</taxon>
        <taxon>Actinomycetota</taxon>
        <taxon>Actinomycetes</taxon>
        <taxon>Streptosporangiales</taxon>
        <taxon>Thermomonosporaceae</taxon>
        <taxon>Actinomadura</taxon>
    </lineage>
</organism>
<keyword evidence="9 13" id="KW-0560">Oxidoreductase</keyword>
<dbReference type="SUPFAM" id="SSF46977">
    <property type="entry name" value="Succinate dehydrogenase/fumarate reductase flavoprotein C-terminal domain"/>
    <property type="match status" value="1"/>
</dbReference>
<dbReference type="InterPro" id="IPR005288">
    <property type="entry name" value="NadB"/>
</dbReference>
<dbReference type="Pfam" id="PF02910">
    <property type="entry name" value="Succ_DH_flav_C"/>
    <property type="match status" value="1"/>
</dbReference>
<dbReference type="Proteomes" id="UP001501710">
    <property type="component" value="Unassembled WGS sequence"/>
</dbReference>
<reference evidence="18" key="1">
    <citation type="journal article" date="2019" name="Int. J. Syst. Evol. Microbiol.">
        <title>The Global Catalogue of Microorganisms (GCM) 10K type strain sequencing project: providing services to taxonomists for standard genome sequencing and annotation.</title>
        <authorList>
            <consortium name="The Broad Institute Genomics Platform"/>
            <consortium name="The Broad Institute Genome Sequencing Center for Infectious Disease"/>
            <person name="Wu L."/>
            <person name="Ma J."/>
        </authorList>
    </citation>
    <scope>NUCLEOTIDE SEQUENCE [LARGE SCALE GENOMIC DNA]</scope>
    <source>
        <strain evidence="18">JCM 17440</strain>
    </source>
</reference>
<comment type="caution">
    <text evidence="17">The sequence shown here is derived from an EMBL/GenBank/DDBJ whole genome shotgun (WGS) entry which is preliminary data.</text>
</comment>
<evidence type="ECO:0000259" key="15">
    <source>
        <dbReference type="Pfam" id="PF00890"/>
    </source>
</evidence>
<dbReference type="EC" id="1.4.3.16" evidence="4 12"/>
<gene>
    <name evidence="17" type="ORF">GCM10022254_00610</name>
</gene>
<evidence type="ECO:0000256" key="4">
    <source>
        <dbReference type="ARBA" id="ARBA00012173"/>
    </source>
</evidence>
<evidence type="ECO:0000256" key="2">
    <source>
        <dbReference type="ARBA" id="ARBA00004950"/>
    </source>
</evidence>
<dbReference type="NCBIfam" id="NF005867">
    <property type="entry name" value="PRK07804.1"/>
    <property type="match status" value="1"/>
</dbReference>
<evidence type="ECO:0000256" key="3">
    <source>
        <dbReference type="ARBA" id="ARBA00008562"/>
    </source>
</evidence>
<dbReference type="PRINTS" id="PR00368">
    <property type="entry name" value="FADPNR"/>
</dbReference>
<comment type="subcellular location">
    <subcellularLocation>
        <location evidence="13">Cytoplasm</location>
    </subcellularLocation>
</comment>
<dbReference type="PANTHER" id="PTHR42716">
    <property type="entry name" value="L-ASPARTATE OXIDASE"/>
    <property type="match status" value="1"/>
</dbReference>
<dbReference type="PANTHER" id="PTHR42716:SF2">
    <property type="entry name" value="L-ASPARTATE OXIDASE, CHLOROPLASTIC"/>
    <property type="match status" value="1"/>
</dbReference>
<dbReference type="SUPFAM" id="SSF51905">
    <property type="entry name" value="FAD/NAD(P)-binding domain"/>
    <property type="match status" value="1"/>
</dbReference>
<evidence type="ECO:0000256" key="8">
    <source>
        <dbReference type="ARBA" id="ARBA00022827"/>
    </source>
</evidence>
<accession>A0ABP8BR60</accession>
<evidence type="ECO:0000259" key="16">
    <source>
        <dbReference type="Pfam" id="PF02910"/>
    </source>
</evidence>